<gene>
    <name evidence="1" type="ORF">GCM10010991_13220</name>
</gene>
<dbReference type="RefSeq" id="WP_146284960.1">
    <property type="nucleotide sequence ID" value="NZ_BMLP01000001.1"/>
</dbReference>
<protein>
    <recommendedName>
        <fullName evidence="3">DUF1513 domain-containing protein</fullName>
    </recommendedName>
</protein>
<organism evidence="1 2">
    <name type="scientific">Gemmobacter aquaticus</name>
    <dbReference type="NCBI Taxonomy" id="490185"/>
    <lineage>
        <taxon>Bacteria</taxon>
        <taxon>Pseudomonadati</taxon>
        <taxon>Pseudomonadota</taxon>
        <taxon>Alphaproteobacteria</taxon>
        <taxon>Rhodobacterales</taxon>
        <taxon>Paracoccaceae</taxon>
        <taxon>Gemmobacter</taxon>
    </lineage>
</organism>
<reference evidence="1 2" key="1">
    <citation type="journal article" date="2014" name="Int. J. Syst. Evol. Microbiol.">
        <title>Complete genome sequence of Corynebacterium casei LMG S-19264T (=DSM 44701T), isolated from a smear-ripened cheese.</title>
        <authorList>
            <consortium name="US DOE Joint Genome Institute (JGI-PGF)"/>
            <person name="Walter F."/>
            <person name="Albersmeier A."/>
            <person name="Kalinowski J."/>
            <person name="Ruckert C."/>
        </authorList>
    </citation>
    <scope>NUCLEOTIDE SEQUENCE [LARGE SCALE GENOMIC DNA]</scope>
    <source>
        <strain evidence="1 2">CGMCC 1.7029</strain>
    </source>
</reference>
<name>A0A918DD26_9RHOB</name>
<dbReference type="OrthoDB" id="5624218at2"/>
<dbReference type="EMBL" id="BMLP01000001">
    <property type="protein sequence ID" value="GGO29346.1"/>
    <property type="molecule type" value="Genomic_DNA"/>
</dbReference>
<dbReference type="SUPFAM" id="SSF50969">
    <property type="entry name" value="YVTN repeat-like/Quinoprotein amine dehydrogenase"/>
    <property type="match status" value="1"/>
</dbReference>
<dbReference type="Proteomes" id="UP000598196">
    <property type="component" value="Unassembled WGS sequence"/>
</dbReference>
<accession>A0A918DD26</accession>
<proteinExistence type="predicted"/>
<dbReference type="InterPro" id="IPR011044">
    <property type="entry name" value="Quino_amine_DH_bsu"/>
</dbReference>
<dbReference type="InterPro" id="IPR008311">
    <property type="entry name" value="UCP028101"/>
</dbReference>
<dbReference type="AlphaFoldDB" id="A0A918DD26"/>
<keyword evidence="2" id="KW-1185">Reference proteome</keyword>
<evidence type="ECO:0000313" key="1">
    <source>
        <dbReference type="EMBL" id="GGO29346.1"/>
    </source>
</evidence>
<dbReference type="PIRSF" id="PIRSF028101">
    <property type="entry name" value="UCP028101"/>
    <property type="match status" value="1"/>
</dbReference>
<sequence length="356" mass="37365">MQRRGFLASLAATTMAPRLGWADAGSPSYLAAAQTATGTYELHGLTQTGDSIFRLPLPARGHAATAHPSLPHAVAFARRPGTFALVIDCARGLELARLTPPQGRQLNGHGAFSADGSVLYTSEQVAETSEGRIGLWSVPGYRRLGEIPSHGTGPHEIRRLPMSDDLLVANGGIATDPTDRTKLNIDRMRPNLARVTPGGSLVSLAEPPEGMHQNSTRHLALLPDGNAACALQWEGDPAEAPPLLALWSEGALALCEPPLEEAFTMANYAGSIACNHATRQIAITSPKGGAVQVFGMDGVFQATHRRADVCGIAAASGGFVVTDGNGAISRLDADGLHPMKAHSVQWDNHLIALNAV</sequence>
<evidence type="ECO:0008006" key="3">
    <source>
        <dbReference type="Google" id="ProtNLM"/>
    </source>
</evidence>
<comment type="caution">
    <text evidence="1">The sequence shown here is derived from an EMBL/GenBank/DDBJ whole genome shotgun (WGS) entry which is preliminary data.</text>
</comment>
<dbReference type="Pfam" id="PF07433">
    <property type="entry name" value="DUF1513"/>
    <property type="match status" value="1"/>
</dbReference>
<evidence type="ECO:0000313" key="2">
    <source>
        <dbReference type="Proteomes" id="UP000598196"/>
    </source>
</evidence>